<protein>
    <submittedName>
        <fullName evidence="1">Uncharacterized protein</fullName>
    </submittedName>
</protein>
<dbReference type="Proteomes" id="UP000249057">
    <property type="component" value="Unassembled WGS sequence"/>
</dbReference>
<evidence type="ECO:0000313" key="1">
    <source>
        <dbReference type="EMBL" id="RAH46973.1"/>
    </source>
</evidence>
<accession>A0ACD1GCJ0</accession>
<gene>
    <name evidence="1" type="ORF">BO95DRAFT_93704</name>
</gene>
<name>A0ACD1GCJ0_9EURO</name>
<proteinExistence type="predicted"/>
<keyword evidence="2" id="KW-1185">Reference proteome</keyword>
<organism evidence="1 2">
    <name type="scientific">Aspergillus brunneoviolaceus CBS 621.78</name>
    <dbReference type="NCBI Taxonomy" id="1450534"/>
    <lineage>
        <taxon>Eukaryota</taxon>
        <taxon>Fungi</taxon>
        <taxon>Dikarya</taxon>
        <taxon>Ascomycota</taxon>
        <taxon>Pezizomycotina</taxon>
        <taxon>Eurotiomycetes</taxon>
        <taxon>Eurotiomycetidae</taxon>
        <taxon>Eurotiales</taxon>
        <taxon>Aspergillaceae</taxon>
        <taxon>Aspergillus</taxon>
        <taxon>Aspergillus subgen. Circumdati</taxon>
    </lineage>
</organism>
<reference evidence="1" key="1">
    <citation type="submission" date="2018-02" db="EMBL/GenBank/DDBJ databases">
        <title>The genomes of Aspergillus section Nigri reveals drivers in fungal speciation.</title>
        <authorList>
            <consortium name="DOE Joint Genome Institute"/>
            <person name="Vesth T.C."/>
            <person name="Nybo J."/>
            <person name="Theobald S."/>
            <person name="Brandl J."/>
            <person name="Frisvad J.C."/>
            <person name="Nielsen K.F."/>
            <person name="Lyhne E.K."/>
            <person name="Kogle M.E."/>
            <person name="Kuo A."/>
            <person name="Riley R."/>
            <person name="Clum A."/>
            <person name="Nolan M."/>
            <person name="Lipzen A."/>
            <person name="Salamov A."/>
            <person name="Henrissat B."/>
            <person name="Wiebenga A."/>
            <person name="De vries R.P."/>
            <person name="Grigoriev I.V."/>
            <person name="Mortensen U.H."/>
            <person name="Andersen M.R."/>
            <person name="Baker S.E."/>
        </authorList>
    </citation>
    <scope>NUCLEOTIDE SEQUENCE</scope>
    <source>
        <strain evidence="1">CBS 621.78</strain>
    </source>
</reference>
<dbReference type="EMBL" id="KZ825333">
    <property type="protein sequence ID" value="RAH46973.1"/>
    <property type="molecule type" value="Genomic_DNA"/>
</dbReference>
<sequence>MNGPPLEHETAIRFAFVAANLMTGVSVSVFLQPTFFSLAFFGGGLGDGKPGQITWSRLSPLTLSSSENCGRLMS</sequence>
<evidence type="ECO:0000313" key="2">
    <source>
        <dbReference type="Proteomes" id="UP000249057"/>
    </source>
</evidence>